<reference evidence="1 2" key="2">
    <citation type="submission" date="2018-11" db="EMBL/GenBank/DDBJ databases">
        <authorList>
            <consortium name="Pathogen Informatics"/>
        </authorList>
    </citation>
    <scope>NUCLEOTIDE SEQUENCE [LARGE SCALE GENOMIC DNA]</scope>
    <source>
        <strain evidence="1">Dakar</strain>
        <strain evidence="2">Dakar, Senegal</strain>
    </source>
</reference>
<dbReference type="WBParaSite" id="SCUD_0001222101-mRNA-1">
    <property type="protein sequence ID" value="SCUD_0001222101-mRNA-1"/>
    <property type="gene ID" value="SCUD_0001222101"/>
</dbReference>
<dbReference type="Proteomes" id="UP000279833">
    <property type="component" value="Unassembled WGS sequence"/>
</dbReference>
<proteinExistence type="predicted"/>
<dbReference type="EMBL" id="UZAK01034955">
    <property type="protein sequence ID" value="VDP47897.1"/>
    <property type="molecule type" value="Genomic_DNA"/>
</dbReference>
<dbReference type="AlphaFoldDB" id="A0A183KB30"/>
<evidence type="ECO:0000313" key="2">
    <source>
        <dbReference type="Proteomes" id="UP000279833"/>
    </source>
</evidence>
<sequence>MKPSTSWGGKHGIHWTAKIQLDDVDFADDLARLLHTQQSVQEMTRVAAGLNIHKGQSKIRRYNTACTYPITLNRKAQEDVKIFTYLGSIIDERGGPDADVKA</sequence>
<organism evidence="3">
    <name type="scientific">Schistosoma curassoni</name>
    <dbReference type="NCBI Taxonomy" id="6186"/>
    <lineage>
        <taxon>Eukaryota</taxon>
        <taxon>Metazoa</taxon>
        <taxon>Spiralia</taxon>
        <taxon>Lophotrochozoa</taxon>
        <taxon>Platyhelminthes</taxon>
        <taxon>Trematoda</taxon>
        <taxon>Digenea</taxon>
        <taxon>Strigeidida</taxon>
        <taxon>Schistosomatoidea</taxon>
        <taxon>Schistosomatidae</taxon>
        <taxon>Schistosoma</taxon>
    </lineage>
</organism>
<accession>A0A183KB30</accession>
<keyword evidence="2" id="KW-1185">Reference proteome</keyword>
<evidence type="ECO:0000313" key="1">
    <source>
        <dbReference type="EMBL" id="VDP47897.1"/>
    </source>
</evidence>
<evidence type="ECO:0000313" key="3">
    <source>
        <dbReference type="WBParaSite" id="SCUD_0001222101-mRNA-1"/>
    </source>
</evidence>
<protein>
    <submittedName>
        <fullName evidence="3">Reverse transcriptase domain-containing protein</fullName>
    </submittedName>
</protein>
<gene>
    <name evidence="1" type="ORF">SCUD_LOCUS12218</name>
</gene>
<name>A0A183KB30_9TREM</name>
<reference evidence="3" key="1">
    <citation type="submission" date="2016-06" db="UniProtKB">
        <authorList>
            <consortium name="WormBaseParasite"/>
        </authorList>
    </citation>
    <scope>IDENTIFICATION</scope>
</reference>